<dbReference type="OrthoDB" id="249225at2"/>
<dbReference type="RefSeq" id="WP_135086838.1">
    <property type="nucleotide sequence ID" value="NZ_SPDV01000019.1"/>
</dbReference>
<dbReference type="Proteomes" id="UP000298213">
    <property type="component" value="Unassembled WGS sequence"/>
</dbReference>
<name>A0A4Y8ZQ93_9SPHN</name>
<dbReference type="InterPro" id="IPR022742">
    <property type="entry name" value="Hydrolase_4"/>
</dbReference>
<organism evidence="2 3">
    <name type="scientific">Sphingomonas parva</name>
    <dbReference type="NCBI Taxonomy" id="2555898"/>
    <lineage>
        <taxon>Bacteria</taxon>
        <taxon>Pseudomonadati</taxon>
        <taxon>Pseudomonadota</taxon>
        <taxon>Alphaproteobacteria</taxon>
        <taxon>Sphingomonadales</taxon>
        <taxon>Sphingomonadaceae</taxon>
        <taxon>Sphingomonas</taxon>
    </lineage>
</organism>
<gene>
    <name evidence="2" type="ORF">E2493_11415</name>
</gene>
<dbReference type="Pfam" id="PF12146">
    <property type="entry name" value="Hydrolase_4"/>
    <property type="match status" value="1"/>
</dbReference>
<dbReference type="SUPFAM" id="SSF53474">
    <property type="entry name" value="alpha/beta-Hydrolases"/>
    <property type="match status" value="1"/>
</dbReference>
<evidence type="ECO:0000259" key="1">
    <source>
        <dbReference type="Pfam" id="PF12146"/>
    </source>
</evidence>
<sequence length="276" mass="28650">MDARVRRLLTFSCEGAELGATLDGEGAGATGLLFVTGGTQTRIGSHRLFERLAAALAAEGIPCFRFDRRGVGDSGGADPGWRGSAPDLAAATAAFRSASPRLERVLGIGLCDGATALALFGGEAGLAGAILLNPWLVEAEPGEPPPAAIKHHYQTRLSSLLGWRKILAGSVSWTKVLKGVGKIFSGSDSSLGDEVAAALAASRFPVEAILATDDGTGIAARHALARPAFAGALRRPPLLLETSSHTFARPGDPQRLLHAVRESLARFEPQTWSAIG</sequence>
<reference evidence="2 3" key="1">
    <citation type="submission" date="2019-03" db="EMBL/GenBank/DDBJ databases">
        <title>Genome sequence of Sphingomonas sp. 17J27-24.</title>
        <authorList>
            <person name="Kim M."/>
            <person name="Maeng S."/>
            <person name="Sathiyaraj S."/>
        </authorList>
    </citation>
    <scope>NUCLEOTIDE SEQUENCE [LARGE SCALE GENOMIC DNA]</scope>
    <source>
        <strain evidence="2 3">17J27-24</strain>
    </source>
</reference>
<feature type="domain" description="Serine aminopeptidase S33" evidence="1">
    <location>
        <begin position="47"/>
        <end position="162"/>
    </location>
</feature>
<evidence type="ECO:0000313" key="3">
    <source>
        <dbReference type="Proteomes" id="UP000298213"/>
    </source>
</evidence>
<dbReference type="GO" id="GO:0016787">
    <property type="term" value="F:hydrolase activity"/>
    <property type="evidence" value="ECO:0007669"/>
    <property type="project" value="UniProtKB-KW"/>
</dbReference>
<dbReference type="EMBL" id="SPDV01000019">
    <property type="protein sequence ID" value="TFI58181.1"/>
    <property type="molecule type" value="Genomic_DNA"/>
</dbReference>
<dbReference type="NCBIfam" id="TIGR03100">
    <property type="entry name" value="hydr1_PEP"/>
    <property type="match status" value="1"/>
</dbReference>
<accession>A0A4Y8ZQ93</accession>
<proteinExistence type="predicted"/>
<dbReference type="InterPro" id="IPR017531">
    <property type="entry name" value="Hydrolase-1_PEP"/>
</dbReference>
<dbReference type="Gene3D" id="3.40.50.1820">
    <property type="entry name" value="alpha/beta hydrolase"/>
    <property type="match status" value="1"/>
</dbReference>
<comment type="caution">
    <text evidence="2">The sequence shown here is derived from an EMBL/GenBank/DDBJ whole genome shotgun (WGS) entry which is preliminary data.</text>
</comment>
<keyword evidence="3" id="KW-1185">Reference proteome</keyword>
<dbReference type="InterPro" id="IPR029058">
    <property type="entry name" value="AB_hydrolase_fold"/>
</dbReference>
<dbReference type="AlphaFoldDB" id="A0A4Y8ZQ93"/>
<protein>
    <submittedName>
        <fullName evidence="2">Hydrolase 1, exosortase A system-associated</fullName>
    </submittedName>
</protein>
<keyword evidence="2" id="KW-0378">Hydrolase</keyword>
<evidence type="ECO:0000313" key="2">
    <source>
        <dbReference type="EMBL" id="TFI58181.1"/>
    </source>
</evidence>